<proteinExistence type="predicted"/>
<evidence type="ECO:0000313" key="1">
    <source>
        <dbReference type="EMBL" id="CAJ1509511.1"/>
    </source>
</evidence>
<sequence>MAGGAITGGSGTPMAGPIDVPDSYAGAWRAAAITTAGSIL</sequence>
<keyword evidence="2" id="KW-1185">Reference proteome</keyword>
<dbReference type="RefSeq" id="WP_308487238.1">
    <property type="nucleotide sequence ID" value="NZ_OY726398.1"/>
</dbReference>
<dbReference type="Proteomes" id="UP001190464">
    <property type="component" value="Chromosome"/>
</dbReference>
<accession>A0ABM9M3H7</accession>
<organism evidence="1 2">
    <name type="scientific">[Mycobacterium] holstebronense</name>
    <dbReference type="NCBI Taxonomy" id="3064288"/>
    <lineage>
        <taxon>Bacteria</taxon>
        <taxon>Bacillati</taxon>
        <taxon>Actinomycetota</taxon>
        <taxon>Actinomycetes</taxon>
        <taxon>Mycobacteriales</taxon>
        <taxon>Mycobacteriaceae</taxon>
        <taxon>Mycolicibacterium</taxon>
    </lineage>
</organism>
<name>A0ABM9M3H7_9MYCO</name>
<evidence type="ECO:0000313" key="2">
    <source>
        <dbReference type="Proteomes" id="UP001190464"/>
    </source>
</evidence>
<reference evidence="1 2" key="1">
    <citation type="submission" date="2023-08" db="EMBL/GenBank/DDBJ databases">
        <authorList>
            <person name="Folkvardsen B D."/>
            <person name="Norman A."/>
        </authorList>
    </citation>
    <scope>NUCLEOTIDE SEQUENCE [LARGE SCALE GENOMIC DNA]</scope>
    <source>
        <strain evidence="1 2">Mu0102</strain>
    </source>
</reference>
<gene>
    <name evidence="1" type="ORF">MU0102_003764</name>
</gene>
<dbReference type="EMBL" id="OY726398">
    <property type="protein sequence ID" value="CAJ1509511.1"/>
    <property type="molecule type" value="Genomic_DNA"/>
</dbReference>
<protein>
    <submittedName>
        <fullName evidence="1">Uncharacterized protein</fullName>
    </submittedName>
</protein>